<dbReference type="CDD" id="cd05403">
    <property type="entry name" value="NT_KNTase_like"/>
    <property type="match status" value="1"/>
</dbReference>
<dbReference type="AlphaFoldDB" id="A0A1F7H6R3"/>
<evidence type="ECO:0000313" key="2">
    <source>
        <dbReference type="Proteomes" id="UP000178597"/>
    </source>
</evidence>
<protein>
    <recommendedName>
        <fullName evidence="3">Polymerase nucleotidyl transferase domain-containing protein</fullName>
    </recommendedName>
</protein>
<dbReference type="EMBL" id="MFZP01000037">
    <property type="protein sequence ID" value="OGK26798.1"/>
    <property type="molecule type" value="Genomic_DNA"/>
</dbReference>
<gene>
    <name evidence="1" type="ORF">A3C28_05385</name>
</gene>
<evidence type="ECO:0000313" key="1">
    <source>
        <dbReference type="EMBL" id="OGK26798.1"/>
    </source>
</evidence>
<evidence type="ECO:0008006" key="3">
    <source>
        <dbReference type="Google" id="ProtNLM"/>
    </source>
</evidence>
<proteinExistence type="predicted"/>
<name>A0A1F7H6R3_9BACT</name>
<comment type="caution">
    <text evidence="1">The sequence shown here is derived from an EMBL/GenBank/DDBJ whole genome shotgun (WGS) entry which is preliminary data.</text>
</comment>
<sequence length="359" mass="41916">MENNFKLPIANYQLQAAILETLRYFSFFNYGPSAEEIYTFLKKRCSKRALDEILQKMAKKSLISISYGGKGKEVSLGKEAGPGLKSRKQNSLPDNYTDFLSLTKFLYYTDNMPRHTLGEYKRKLQVKSYKLKVTISLSKIEKILPYVKILSRFPQIKLVGLSGSAAMLNAKHDHDVDLFIITEKDRLFTGRFIALIVAELMKIRRGRLITTRVRPHQSGMAKDKVCLNLFFDESDLSIPKRKRSEYVAHEVLQMKSLIQKDDVYLRFLDANKWVFDIFPNAKKSNLLFVNSNLGKTKKTSPHYQLPITHYIGYVIEQVFKRFQLHFINRHRTTELITNTQLWFHPDDFEKKFTNKTQSF</sequence>
<dbReference type="Proteomes" id="UP000178597">
    <property type="component" value="Unassembled WGS sequence"/>
</dbReference>
<accession>A0A1F7H6R3</accession>
<organism evidence="1 2">
    <name type="scientific">Candidatus Roizmanbacteria bacterium RIFCSPHIGHO2_02_FULL_39_9</name>
    <dbReference type="NCBI Taxonomy" id="1802040"/>
    <lineage>
        <taxon>Bacteria</taxon>
        <taxon>Candidatus Roizmaniibacteriota</taxon>
    </lineage>
</organism>
<dbReference type="STRING" id="1802040.A3C28_05385"/>
<reference evidence="1 2" key="1">
    <citation type="journal article" date="2016" name="Nat. Commun.">
        <title>Thousands of microbial genomes shed light on interconnected biogeochemical processes in an aquifer system.</title>
        <authorList>
            <person name="Anantharaman K."/>
            <person name="Brown C.T."/>
            <person name="Hug L.A."/>
            <person name="Sharon I."/>
            <person name="Castelle C.J."/>
            <person name="Probst A.J."/>
            <person name="Thomas B.C."/>
            <person name="Singh A."/>
            <person name="Wilkins M.J."/>
            <person name="Karaoz U."/>
            <person name="Brodie E.L."/>
            <person name="Williams K.H."/>
            <person name="Hubbard S.S."/>
            <person name="Banfield J.F."/>
        </authorList>
    </citation>
    <scope>NUCLEOTIDE SEQUENCE [LARGE SCALE GENOMIC DNA]</scope>
</reference>